<dbReference type="OMA" id="CTMDINM"/>
<dbReference type="eggNOG" id="COG0784">
    <property type="taxonomic scope" value="Bacteria"/>
</dbReference>
<evidence type="ECO:0000313" key="4">
    <source>
        <dbReference type="EMBL" id="KGX10739.1"/>
    </source>
</evidence>
<dbReference type="PROSITE" id="PS50110">
    <property type="entry name" value="RESPONSE_REGULATORY"/>
    <property type="match status" value="1"/>
</dbReference>
<dbReference type="PANTHER" id="PTHR44591">
    <property type="entry name" value="STRESS RESPONSE REGULATOR PROTEIN 1"/>
    <property type="match status" value="1"/>
</dbReference>
<dbReference type="RefSeq" id="WP_004528095.1">
    <property type="nucleotide sequence ID" value="NZ_AP028072.1"/>
</dbReference>
<feature type="domain" description="Response regulatory" evidence="3">
    <location>
        <begin position="4"/>
        <end position="119"/>
    </location>
</feature>
<dbReference type="SUPFAM" id="SSF52172">
    <property type="entry name" value="CheY-like"/>
    <property type="match status" value="1"/>
</dbReference>
<dbReference type="GO" id="GO:0000160">
    <property type="term" value="P:phosphorelay signal transduction system"/>
    <property type="evidence" value="ECO:0007669"/>
    <property type="project" value="InterPro"/>
</dbReference>
<dbReference type="Gene3D" id="3.40.50.2300">
    <property type="match status" value="1"/>
</dbReference>
<dbReference type="Pfam" id="PF00072">
    <property type="entry name" value="Response_reg"/>
    <property type="match status" value="1"/>
</dbReference>
<evidence type="ECO:0000256" key="2">
    <source>
        <dbReference type="PROSITE-ProRule" id="PRU00169"/>
    </source>
</evidence>
<dbReference type="PANTHER" id="PTHR44591:SF24">
    <property type="entry name" value="PROTEIN-GLUTAMATE METHYLESTERASE_PROTEIN-GLUTAMINE GLUTAMINASE 1"/>
    <property type="match status" value="1"/>
</dbReference>
<evidence type="ECO:0000256" key="1">
    <source>
        <dbReference type="ARBA" id="ARBA00022553"/>
    </source>
</evidence>
<evidence type="ECO:0000313" key="6">
    <source>
        <dbReference type="Proteomes" id="UP000030475"/>
    </source>
</evidence>
<dbReference type="AlphaFoldDB" id="A0A095SQF9"/>
<dbReference type="EMBL" id="PHRB01000014">
    <property type="protein sequence ID" value="PJO65196.1"/>
    <property type="molecule type" value="Genomic_DNA"/>
</dbReference>
<dbReference type="InterPro" id="IPR050595">
    <property type="entry name" value="Bact_response_regulator"/>
</dbReference>
<feature type="modified residue" description="4-aspartylphosphate" evidence="2">
    <location>
        <position position="54"/>
    </location>
</feature>
<dbReference type="CDD" id="cd17593">
    <property type="entry name" value="REC_CheC-like"/>
    <property type="match status" value="1"/>
</dbReference>
<dbReference type="OrthoDB" id="281471at2"/>
<sequence>MALPVLVVDDSTLARKLLIKSLPSDWDVEITQASNGAEALLHYRAGKGAVIFLDLTMPVMDGFQVLEHIREEGLDAFVIVVSADIQEGAVDRVKASGAIGFVAKPVSTERIVPILKGYGLYE</sequence>
<reference evidence="4 6" key="1">
    <citation type="submission" date="2014-08" db="EMBL/GenBank/DDBJ databases">
        <authorList>
            <person name="Bunnell A."/>
            <person name="Chain P.S."/>
            <person name="Chertkov O."/>
            <person name="Currie B.J."/>
            <person name="Daligault H.E."/>
            <person name="Davenport K.W."/>
            <person name="Davis C."/>
            <person name="Gleasner C.D."/>
            <person name="Johnson S.L."/>
            <person name="Kaestli M."/>
            <person name="Koren S."/>
            <person name="Kunde Y.A."/>
            <person name="Mayo M."/>
            <person name="McMurry K.K."/>
            <person name="Price E.P."/>
            <person name="Reitenga K.G."/>
            <person name="Robison R."/>
            <person name="Rosovitz M.J."/>
            <person name="Sarovich D.S."/>
            <person name="Teshima H."/>
        </authorList>
    </citation>
    <scope>NUCLEOTIDE SEQUENCE [LARGE SCALE GENOMIC DNA]</scope>
    <source>
        <strain evidence="4 6">MSHR44</strain>
    </source>
</reference>
<evidence type="ECO:0000313" key="5">
    <source>
        <dbReference type="EMBL" id="PJO65196.1"/>
    </source>
</evidence>
<dbReference type="InterPro" id="IPR001789">
    <property type="entry name" value="Sig_transdc_resp-reg_receiver"/>
</dbReference>
<dbReference type="GeneID" id="93062962"/>
<reference evidence="5 7" key="2">
    <citation type="submission" date="2017-11" db="EMBL/GenBank/DDBJ databases">
        <title>Molecular characterization of Burkholderia pseudomallei and closely related isolates from Vietnam.</title>
        <authorList>
            <person name="Ustinov D.V."/>
            <person name="Antonov A.S."/>
            <person name="Avdusheva E.F."/>
            <person name="Shpak I.M."/>
            <person name="Zakharova I.B."/>
            <person name="Thi L.A."/>
            <person name="Teteryatnikova N."/>
            <person name="Lopasteyskaya Y.A."/>
            <person name="Kuzyutina J.A."/>
            <person name="Ngo T.N."/>
            <person name="Victorov D.V."/>
        </authorList>
    </citation>
    <scope>NUCLEOTIDE SEQUENCE [LARGE SCALE GENOMIC DNA]</scope>
    <source>
        <strain evidence="5 7">V1512</strain>
    </source>
</reference>
<dbReference type="KEGG" id="but:X994_3751"/>
<gene>
    <name evidence="5" type="ORF">CWD88_15770</name>
    <name evidence="4" type="ORF">Y036_4182</name>
</gene>
<proteinExistence type="predicted"/>
<accession>A0A095SQF9</accession>
<evidence type="ECO:0000313" key="7">
    <source>
        <dbReference type="Proteomes" id="UP000231878"/>
    </source>
</evidence>
<protein>
    <submittedName>
        <fullName evidence="4">Response regulator</fullName>
    </submittedName>
</protein>
<comment type="caution">
    <text evidence="4">The sequence shown here is derived from an EMBL/GenBank/DDBJ whole genome shotgun (WGS) entry which is preliminary data.</text>
</comment>
<dbReference type="EMBL" id="JQIM01000009">
    <property type="protein sequence ID" value="KGX10739.1"/>
    <property type="molecule type" value="Genomic_DNA"/>
</dbReference>
<evidence type="ECO:0000259" key="3">
    <source>
        <dbReference type="PROSITE" id="PS50110"/>
    </source>
</evidence>
<keyword evidence="1 2" id="KW-0597">Phosphoprotein</keyword>
<organism evidence="4 6">
    <name type="scientific">Burkholderia pseudomallei</name>
    <name type="common">Pseudomonas pseudomallei</name>
    <dbReference type="NCBI Taxonomy" id="28450"/>
    <lineage>
        <taxon>Bacteria</taxon>
        <taxon>Pseudomonadati</taxon>
        <taxon>Pseudomonadota</taxon>
        <taxon>Betaproteobacteria</taxon>
        <taxon>Burkholderiales</taxon>
        <taxon>Burkholderiaceae</taxon>
        <taxon>Burkholderia</taxon>
        <taxon>pseudomallei group</taxon>
    </lineage>
</organism>
<dbReference type="InterPro" id="IPR011006">
    <property type="entry name" value="CheY-like_superfamily"/>
</dbReference>
<dbReference type="Proteomes" id="UP000231878">
    <property type="component" value="Unassembled WGS sequence"/>
</dbReference>
<name>A0A095SQF9_BURPE</name>
<dbReference type="SMART" id="SM00448">
    <property type="entry name" value="REC"/>
    <property type="match status" value="1"/>
</dbReference>
<dbReference type="Proteomes" id="UP000030475">
    <property type="component" value="Unassembled WGS sequence"/>
</dbReference>